<feature type="signal peptide" evidence="1">
    <location>
        <begin position="1"/>
        <end position="21"/>
    </location>
</feature>
<dbReference type="Proteomes" id="UP000249061">
    <property type="component" value="Unassembled WGS sequence"/>
</dbReference>
<dbReference type="EMBL" id="QFQP01000023">
    <property type="protein sequence ID" value="PZR08893.1"/>
    <property type="molecule type" value="Genomic_DNA"/>
</dbReference>
<feature type="chain" id="PRO_5016170765" evidence="1">
    <location>
        <begin position="22"/>
        <end position="75"/>
    </location>
</feature>
<reference evidence="2 3" key="1">
    <citation type="submission" date="2017-08" db="EMBL/GenBank/DDBJ databases">
        <title>Infants hospitalized years apart are colonized by the same room-sourced microbial strains.</title>
        <authorList>
            <person name="Brooks B."/>
            <person name="Olm M.R."/>
            <person name="Firek B.A."/>
            <person name="Baker R."/>
            <person name="Thomas B.C."/>
            <person name="Morowitz M.J."/>
            <person name="Banfield J.F."/>
        </authorList>
    </citation>
    <scope>NUCLEOTIDE SEQUENCE [LARGE SCALE GENOMIC DNA]</scope>
    <source>
        <strain evidence="2">S2_003_000_R2_14</strain>
    </source>
</reference>
<evidence type="ECO:0000313" key="2">
    <source>
        <dbReference type="EMBL" id="PZR08893.1"/>
    </source>
</evidence>
<organism evidence="2 3">
    <name type="scientific">Archangium gephyra</name>
    <dbReference type="NCBI Taxonomy" id="48"/>
    <lineage>
        <taxon>Bacteria</taxon>
        <taxon>Pseudomonadati</taxon>
        <taxon>Myxococcota</taxon>
        <taxon>Myxococcia</taxon>
        <taxon>Myxococcales</taxon>
        <taxon>Cystobacterineae</taxon>
        <taxon>Archangiaceae</taxon>
        <taxon>Archangium</taxon>
    </lineage>
</organism>
<dbReference type="AlphaFoldDB" id="A0A2W5T7G5"/>
<comment type="caution">
    <text evidence="2">The sequence shown here is derived from an EMBL/GenBank/DDBJ whole genome shotgun (WGS) entry which is preliminary data.</text>
</comment>
<name>A0A2W5T7G5_9BACT</name>
<evidence type="ECO:0000256" key="1">
    <source>
        <dbReference type="SAM" id="SignalP"/>
    </source>
</evidence>
<sequence>MKSLKYAFVITVTALSATAFAGECEKSCDEVVKMCRDQCKTTLGKGKDADKVGYCQDKCKEFDGECKKDCQNEKR</sequence>
<accession>A0A2W5T7G5</accession>
<proteinExistence type="predicted"/>
<protein>
    <submittedName>
        <fullName evidence="2">Uncharacterized protein</fullName>
    </submittedName>
</protein>
<keyword evidence="1" id="KW-0732">Signal</keyword>
<evidence type="ECO:0000313" key="3">
    <source>
        <dbReference type="Proteomes" id="UP000249061"/>
    </source>
</evidence>
<gene>
    <name evidence="2" type="ORF">DI536_23675</name>
</gene>